<feature type="compositionally biased region" description="Basic and acidic residues" evidence="1">
    <location>
        <begin position="381"/>
        <end position="392"/>
    </location>
</feature>
<feature type="compositionally biased region" description="Polar residues" evidence="1">
    <location>
        <begin position="202"/>
        <end position="220"/>
    </location>
</feature>
<feature type="compositionally biased region" description="Basic and acidic residues" evidence="1">
    <location>
        <begin position="737"/>
        <end position="746"/>
    </location>
</feature>
<dbReference type="EMBL" id="JH921447">
    <property type="protein sequence ID" value="EKD14029.1"/>
    <property type="molecule type" value="Genomic_DNA"/>
</dbReference>
<feature type="compositionally biased region" description="Gly residues" evidence="1">
    <location>
        <begin position="104"/>
        <end position="114"/>
    </location>
</feature>
<feature type="compositionally biased region" description="Polar residues" evidence="1">
    <location>
        <begin position="781"/>
        <end position="810"/>
    </location>
</feature>
<feature type="compositionally biased region" description="Basic and acidic residues" evidence="1">
    <location>
        <begin position="769"/>
        <end position="780"/>
    </location>
</feature>
<dbReference type="Proteomes" id="UP000006753">
    <property type="component" value="Unassembled WGS sequence"/>
</dbReference>
<dbReference type="KEGG" id="mbe:MBM_07706"/>
<feature type="region of interest" description="Disordered" evidence="1">
    <location>
        <begin position="769"/>
        <end position="810"/>
    </location>
</feature>
<proteinExistence type="predicted"/>
<feature type="compositionally biased region" description="Low complexity" evidence="1">
    <location>
        <begin position="177"/>
        <end position="188"/>
    </location>
</feature>
<dbReference type="HOGENOM" id="CLU_305243_0_0_1"/>
<protein>
    <recommendedName>
        <fullName evidence="4">F-box domain containing protein</fullName>
    </recommendedName>
</protein>
<gene>
    <name evidence="2" type="ORF">MBM_07706</name>
</gene>
<dbReference type="AlphaFoldDB" id="K1XNG4"/>
<feature type="region of interest" description="Disordered" evidence="1">
    <location>
        <begin position="177"/>
        <end position="240"/>
    </location>
</feature>
<evidence type="ECO:0000256" key="1">
    <source>
        <dbReference type="SAM" id="MobiDB-lite"/>
    </source>
</evidence>
<organism evidence="2 3">
    <name type="scientific">Marssonina brunnea f. sp. multigermtubi (strain MB_m1)</name>
    <name type="common">Marssonina leaf spot fungus</name>
    <dbReference type="NCBI Taxonomy" id="1072389"/>
    <lineage>
        <taxon>Eukaryota</taxon>
        <taxon>Fungi</taxon>
        <taxon>Dikarya</taxon>
        <taxon>Ascomycota</taxon>
        <taxon>Pezizomycotina</taxon>
        <taxon>Leotiomycetes</taxon>
        <taxon>Helotiales</taxon>
        <taxon>Drepanopezizaceae</taxon>
        <taxon>Drepanopeziza</taxon>
    </lineage>
</organism>
<dbReference type="InParanoid" id="K1XNG4"/>
<name>K1XNG4_MARBU</name>
<feature type="region of interest" description="Disordered" evidence="1">
    <location>
        <begin position="938"/>
        <end position="972"/>
    </location>
</feature>
<evidence type="ECO:0000313" key="3">
    <source>
        <dbReference type="Proteomes" id="UP000006753"/>
    </source>
</evidence>
<feature type="compositionally biased region" description="Polar residues" evidence="1">
    <location>
        <begin position="258"/>
        <end position="280"/>
    </location>
</feature>
<dbReference type="eggNOG" id="ENOG502SAM6">
    <property type="taxonomic scope" value="Eukaryota"/>
</dbReference>
<feature type="region of interest" description="Disordered" evidence="1">
    <location>
        <begin position="253"/>
        <end position="280"/>
    </location>
</feature>
<feature type="region of interest" description="Disordered" evidence="1">
    <location>
        <begin position="373"/>
        <end position="393"/>
    </location>
</feature>
<reference evidence="2 3" key="1">
    <citation type="journal article" date="2012" name="BMC Genomics">
        <title>Sequencing the genome of Marssonina brunnea reveals fungus-poplar co-evolution.</title>
        <authorList>
            <person name="Zhu S."/>
            <person name="Cao Y.-Z."/>
            <person name="Jiang C."/>
            <person name="Tan B.-Y."/>
            <person name="Wang Z."/>
            <person name="Feng S."/>
            <person name="Zhang L."/>
            <person name="Su X.-H."/>
            <person name="Brejova B."/>
            <person name="Vinar T."/>
            <person name="Xu M."/>
            <person name="Wang M.-X."/>
            <person name="Zhang S.-G."/>
            <person name="Huang M.-R."/>
            <person name="Wu R."/>
            <person name="Zhou Y."/>
        </authorList>
    </citation>
    <scope>NUCLEOTIDE SEQUENCE [LARGE SCALE GENOMIC DNA]</scope>
    <source>
        <strain evidence="2 3">MB_m1</strain>
    </source>
</reference>
<sequence>MSCDDLPLMHSLLAAADDDTANHLKTHLAPDLRRVFKHPAGLRTARFIVTSYLRASQNHDRDIANSPFSPVSPPTFDSSPEVASLLDEILAFSEAENMALGLEDGNGGGHGSGNRGRDLTAEEASPSVATNAPNDFYAANPTQPFLEKDLMQRIQHYQDHRLPTIYDLARMELTYRSSTGSSVHGTTSPYNVESPSDRSVAPSMSRQPSSTLVNGSSLPNHESEPLQLDRSSPHGSRFVSGQAPAYIQPKLPNGGGISTQTNSHPSSYQEIQPRNSSTGLQGHTVSNQLSKMEKFLPVNKAPNNAMTAKKDPLQLQVNRPANNKVVSGFSPQCVAITSDSRDRLISPRPSTDHPLFIDQTGTTVMQVTNAKKRKPTTLGVPREKKQKTDKAAGRFKRVTKGKEEKKIPVSTPWQLDNRQSLTLTQAAHRLCPDLWLRIIEFSPPSFLKKVRLLNKTFKDMVDGYDSVYVNQRMENFGADFPIAQAMGLTERQYTNLLGGKGCLDCDDKKASRTHWSWAKRWCTDCWRVKIEREDRLLKSRLNELPQRQTLVKLLECIPAGMHDSFMKAHDYIEDLESRPSTAPKIYKYYLKAEVDKIIEEYQSFKIEPFKDDPTKSAAENATARTAHQQAEAEAVAKQTAFLDERKEQNDQHMQRVLKIEGAIRLKRQGDAQPYNENRSARRALFIRRAKEDIPHIPTSFVVGAKAFKAATRIFRDPGTERGWRTLKPKIQQEWDDGAEKRRQAEEDARIQEARNQEARMLEARIQKARIQDAENDDSSRIDQPQGGTSRMSCVQQTDRQPERQPSNTQQHHFGALVQSRTSQFFSQQQQRMEVNMRARLQDHIHAVDYGTFDHPYGGNSDGFPGMNNGGSGSGLQSDYTNTMFYTTPSHYQTQYQLPDPYNYLNSGVSQMSSGFGHSFQGPFVQHQQIPNICNFNYAGPSSRQHSQDGKIPIGSLLSNPAPSASHHFGGFQ</sequence>
<evidence type="ECO:0008006" key="4">
    <source>
        <dbReference type="Google" id="ProtNLM"/>
    </source>
</evidence>
<accession>K1XNG4</accession>
<feature type="region of interest" description="Disordered" evidence="1">
    <location>
        <begin position="719"/>
        <end position="746"/>
    </location>
</feature>
<keyword evidence="3" id="KW-1185">Reference proteome</keyword>
<dbReference type="OrthoDB" id="2322499at2759"/>
<feature type="region of interest" description="Disordered" evidence="1">
    <location>
        <begin position="101"/>
        <end position="140"/>
    </location>
</feature>
<evidence type="ECO:0000313" key="2">
    <source>
        <dbReference type="EMBL" id="EKD14029.1"/>
    </source>
</evidence>